<organism evidence="5 6">
    <name type="scientific">Bifidobacterium reuteri DSM 23975</name>
    <dbReference type="NCBI Taxonomy" id="1437610"/>
    <lineage>
        <taxon>Bacteria</taxon>
        <taxon>Bacillati</taxon>
        <taxon>Actinomycetota</taxon>
        <taxon>Actinomycetes</taxon>
        <taxon>Bifidobacteriales</taxon>
        <taxon>Bifidobacteriaceae</taxon>
        <taxon>Bifidobacterium</taxon>
    </lineage>
</organism>
<evidence type="ECO:0000256" key="3">
    <source>
        <dbReference type="ARBA" id="ARBA00022676"/>
    </source>
</evidence>
<evidence type="ECO:0000256" key="4">
    <source>
        <dbReference type="ARBA" id="ARBA00022679"/>
    </source>
</evidence>
<dbReference type="EMBL" id="JGZK01000002">
    <property type="protein sequence ID" value="KFI88039.1"/>
    <property type="molecule type" value="Genomic_DNA"/>
</dbReference>
<dbReference type="Pfam" id="PF13641">
    <property type="entry name" value="Glyco_tranf_2_3"/>
    <property type="match status" value="1"/>
</dbReference>
<comment type="caution">
    <text evidence="5">The sequence shown here is derived from an EMBL/GenBank/DDBJ whole genome shotgun (WGS) entry which is preliminary data.</text>
</comment>
<protein>
    <submittedName>
        <fullName evidence="5">Glycosyltransferase domain protein</fullName>
        <ecNumber evidence="5">2.4.1.289</ecNumber>
    </submittedName>
</protein>
<dbReference type="STRING" id="1437610.BREU_0825"/>
<comment type="pathway">
    <text evidence="1">Cell wall biogenesis; cell wall polysaccharide biosynthesis.</text>
</comment>
<reference evidence="5 6" key="1">
    <citation type="submission" date="2014-03" db="EMBL/GenBank/DDBJ databases">
        <title>Genomics of Bifidobacteria.</title>
        <authorList>
            <person name="Ventura M."/>
            <person name="Milani C."/>
            <person name="Lugli G.A."/>
        </authorList>
    </citation>
    <scope>NUCLEOTIDE SEQUENCE [LARGE SCALE GENOMIC DNA]</scope>
    <source>
        <strain evidence="5 6">DSM 23975</strain>
    </source>
</reference>
<name>A0A087CXN9_9BIFI</name>
<keyword evidence="6" id="KW-1185">Reference proteome</keyword>
<keyword evidence="3 5" id="KW-0328">Glycosyltransferase</keyword>
<dbReference type="RefSeq" id="WP_081886498.1">
    <property type="nucleotide sequence ID" value="NZ_JDUW01000033.1"/>
</dbReference>
<accession>A0A087CXN9</accession>
<gene>
    <name evidence="5" type="ORF">BREU_0825</name>
</gene>
<comment type="similarity">
    <text evidence="2">Belongs to the glycosyltransferase 2 family.</text>
</comment>
<dbReference type="InterPro" id="IPR029044">
    <property type="entry name" value="Nucleotide-diphossugar_trans"/>
</dbReference>
<sequence>MTSVVIVDYKTPRESFMYIGRFVEAITTDDDLHYVVVDNSGTDDIRTYCEEQSIEMEHVDSDEYDAYTVNVGRATVYVIDAHGNLGYAKGNNLGVRFSNDMWHDRRVIISNNDVYFPRHIDLDSFEQVLREHPDVAVVGPMVRSMDDSIQQSPRSMMTFSKWVFRYWMFGIAPRFALRIGDAVTTNRSQYVYWVTGCFMYVDAEKFSQVGMFDPNTFLYWEEKILSERLARHGYRMYFTTGVTIHHQMGNTISNAVATLRSAKFNYDSAIYYFTTYRRINKLQSLIASLSFHFYTGVFPIRQKIKGAVRRNK</sequence>
<dbReference type="AlphaFoldDB" id="A0A087CXN9"/>
<evidence type="ECO:0000256" key="1">
    <source>
        <dbReference type="ARBA" id="ARBA00004776"/>
    </source>
</evidence>
<dbReference type="Gene3D" id="3.90.550.10">
    <property type="entry name" value="Spore Coat Polysaccharide Biosynthesis Protein SpsA, Chain A"/>
    <property type="match status" value="1"/>
</dbReference>
<dbReference type="PANTHER" id="PTHR43179:SF12">
    <property type="entry name" value="GALACTOFURANOSYLTRANSFERASE GLFT2"/>
    <property type="match status" value="1"/>
</dbReference>
<evidence type="ECO:0000313" key="6">
    <source>
        <dbReference type="Proteomes" id="UP000028984"/>
    </source>
</evidence>
<dbReference type="OrthoDB" id="9813495at2"/>
<proteinExistence type="inferred from homology"/>
<dbReference type="GO" id="GO:0102096">
    <property type="term" value="F:decaprenyl-N-acetyl-alpha-D-glucosaminyl-pyrophosphate:dTDP-alpha-L-rhamnose rhamnosyltransferase activity"/>
    <property type="evidence" value="ECO:0007669"/>
    <property type="project" value="UniProtKB-EC"/>
</dbReference>
<dbReference type="PANTHER" id="PTHR43179">
    <property type="entry name" value="RHAMNOSYLTRANSFERASE WBBL"/>
    <property type="match status" value="1"/>
</dbReference>
<dbReference type="SUPFAM" id="SSF53448">
    <property type="entry name" value="Nucleotide-diphospho-sugar transferases"/>
    <property type="match status" value="1"/>
</dbReference>
<dbReference type="EC" id="2.4.1.289" evidence="5"/>
<dbReference type="eggNOG" id="COG1216">
    <property type="taxonomic scope" value="Bacteria"/>
</dbReference>
<evidence type="ECO:0000256" key="2">
    <source>
        <dbReference type="ARBA" id="ARBA00006739"/>
    </source>
</evidence>
<dbReference type="Proteomes" id="UP000028984">
    <property type="component" value="Unassembled WGS sequence"/>
</dbReference>
<evidence type="ECO:0000313" key="5">
    <source>
        <dbReference type="EMBL" id="KFI88039.1"/>
    </source>
</evidence>
<keyword evidence="4 5" id="KW-0808">Transferase</keyword>